<accession>A0A6J5LKD7</accession>
<name>A0A6J5LKD7_9CAUD</name>
<dbReference type="EMBL" id="LR796216">
    <property type="protein sequence ID" value="CAB4127799.1"/>
    <property type="molecule type" value="Genomic_DNA"/>
</dbReference>
<organism evidence="2">
    <name type="scientific">uncultured Caudovirales phage</name>
    <dbReference type="NCBI Taxonomy" id="2100421"/>
    <lineage>
        <taxon>Viruses</taxon>
        <taxon>Duplodnaviria</taxon>
        <taxon>Heunggongvirae</taxon>
        <taxon>Uroviricota</taxon>
        <taxon>Caudoviricetes</taxon>
        <taxon>Peduoviridae</taxon>
        <taxon>Maltschvirus</taxon>
        <taxon>Maltschvirus maltsch</taxon>
    </lineage>
</organism>
<evidence type="ECO:0000313" key="1">
    <source>
        <dbReference type="EMBL" id="CAB4127799.1"/>
    </source>
</evidence>
<reference evidence="2" key="1">
    <citation type="submission" date="2020-04" db="EMBL/GenBank/DDBJ databases">
        <authorList>
            <person name="Chiriac C."/>
            <person name="Salcher M."/>
            <person name="Ghai R."/>
            <person name="Kavagutti S V."/>
        </authorList>
    </citation>
    <scope>NUCLEOTIDE SEQUENCE</scope>
</reference>
<gene>
    <name evidence="2" type="ORF">UFOVP268_5</name>
    <name evidence="1" type="ORF">UFOVP97_43</name>
</gene>
<sequence>MDSKLLSKMKFKDEETKKRFIAEWERDHKMVRGRFNWNECPGGTLTFPFHKYTGDQIETYNLKDGEITDLPYMVAKHLATDVFYTVHAHEVDKDGRTSVRIGKKVHRTAFSKLDFEDDNDFRPSKIVTVEKLDHASL</sequence>
<protein>
    <submittedName>
        <fullName evidence="2">Uncharacterized protein</fullName>
    </submittedName>
</protein>
<proteinExistence type="predicted"/>
<evidence type="ECO:0000313" key="2">
    <source>
        <dbReference type="EMBL" id="CAB4134012.1"/>
    </source>
</evidence>
<dbReference type="EMBL" id="LR796286">
    <property type="protein sequence ID" value="CAB4134012.1"/>
    <property type="molecule type" value="Genomic_DNA"/>
</dbReference>